<proteinExistence type="predicted"/>
<evidence type="ECO:0000313" key="2">
    <source>
        <dbReference type="WBParaSite" id="ES5_v2.g17693.t1"/>
    </source>
</evidence>
<dbReference type="Proteomes" id="UP000887579">
    <property type="component" value="Unplaced"/>
</dbReference>
<name>A0AC34FKF1_9BILA</name>
<reference evidence="2" key="1">
    <citation type="submission" date="2022-11" db="UniProtKB">
        <authorList>
            <consortium name="WormBaseParasite"/>
        </authorList>
    </citation>
    <scope>IDENTIFICATION</scope>
</reference>
<protein>
    <submittedName>
        <fullName evidence="2">BTB domain-containing protein</fullName>
    </submittedName>
</protein>
<organism evidence="1 2">
    <name type="scientific">Panagrolaimus sp. ES5</name>
    <dbReference type="NCBI Taxonomy" id="591445"/>
    <lineage>
        <taxon>Eukaryota</taxon>
        <taxon>Metazoa</taxon>
        <taxon>Ecdysozoa</taxon>
        <taxon>Nematoda</taxon>
        <taxon>Chromadorea</taxon>
        <taxon>Rhabditida</taxon>
        <taxon>Tylenchina</taxon>
        <taxon>Panagrolaimomorpha</taxon>
        <taxon>Panagrolaimoidea</taxon>
        <taxon>Panagrolaimidae</taxon>
        <taxon>Panagrolaimus</taxon>
    </lineage>
</organism>
<accession>A0AC34FKF1</accession>
<evidence type="ECO:0000313" key="1">
    <source>
        <dbReference type="Proteomes" id="UP000887579"/>
    </source>
</evidence>
<sequence>MTLANKCHIGMKWRIKEDVVKNALVMKEPHKSDMFNVAKISDVQYYLTMKIDDTHLMIYLNLDNKSITKIVATFTIAIKSASLKTDFENCVFVNVSGWGGKFCNTYYIFDQQNMFFDDDGYMEIELEGILKPEGGFTQEVAKPLSLTQLLWDMDDKDITILTNDHQKLMAHKWILCARSSVFKSAFNTESKENRENLIDIIDFSYDTVKLVLEYFYERNITNFVNESNACELLHFADKYDIQPLLDLLQNILIGMLTEANVVMFANMSITSNAHTLRECCICFLINSVGKFAHVEDVLKLKSEITSEICRRSFPSTSE</sequence>
<dbReference type="WBParaSite" id="ES5_v2.g17693.t1">
    <property type="protein sequence ID" value="ES5_v2.g17693.t1"/>
    <property type="gene ID" value="ES5_v2.g17693"/>
</dbReference>